<dbReference type="EMBL" id="BJMN01000018">
    <property type="protein sequence ID" value="GEB57404.1"/>
    <property type="molecule type" value="Genomic_DNA"/>
</dbReference>
<proteinExistence type="predicted"/>
<protein>
    <submittedName>
        <fullName evidence="2">Uncharacterized protein</fullName>
    </submittedName>
</protein>
<keyword evidence="1" id="KW-1133">Transmembrane helix</keyword>
<comment type="caution">
    <text evidence="2">The sequence shown here is derived from an EMBL/GenBank/DDBJ whole genome shotgun (WGS) entry which is preliminary data.</text>
</comment>
<feature type="transmembrane region" description="Helical" evidence="1">
    <location>
        <begin position="30"/>
        <end position="48"/>
    </location>
</feature>
<accession>A0A4Y3RJ40</accession>
<reference evidence="2 3" key="1">
    <citation type="submission" date="2019-06" db="EMBL/GenBank/DDBJ databases">
        <title>Whole genome shotgun sequence of Streptomyces gardneri NBRC 12865.</title>
        <authorList>
            <person name="Hosoyama A."/>
            <person name="Uohara A."/>
            <person name="Ohji S."/>
            <person name="Ichikawa N."/>
        </authorList>
    </citation>
    <scope>NUCLEOTIDE SEQUENCE [LARGE SCALE GENOMIC DNA]</scope>
    <source>
        <strain evidence="2 3">NBRC 12865</strain>
    </source>
</reference>
<dbReference type="RefSeq" id="WP_141296965.1">
    <property type="nucleotide sequence ID" value="NZ_BJMN01000018.1"/>
</dbReference>
<dbReference type="OrthoDB" id="9938672at2"/>
<name>A0A4Y3RJ40_9ACTN</name>
<evidence type="ECO:0000313" key="3">
    <source>
        <dbReference type="Proteomes" id="UP000315226"/>
    </source>
</evidence>
<evidence type="ECO:0000313" key="2">
    <source>
        <dbReference type="EMBL" id="GEB57404.1"/>
    </source>
</evidence>
<keyword evidence="1" id="KW-0472">Membrane</keyword>
<gene>
    <name evidence="2" type="ORF">SGA01_30090</name>
</gene>
<keyword evidence="3" id="KW-1185">Reference proteome</keyword>
<organism evidence="2 3">
    <name type="scientific">Streptomyces gardneri</name>
    <dbReference type="NCBI Taxonomy" id="66892"/>
    <lineage>
        <taxon>Bacteria</taxon>
        <taxon>Bacillati</taxon>
        <taxon>Actinomycetota</taxon>
        <taxon>Actinomycetes</taxon>
        <taxon>Kitasatosporales</taxon>
        <taxon>Streptomycetaceae</taxon>
        <taxon>Streptomyces</taxon>
    </lineage>
</organism>
<sequence>MDIQTLTTWIRARYETLKTAKDTGATSTEMALITGALLVGAGLLVVAVRSKLLEKIGVISGG</sequence>
<dbReference type="AlphaFoldDB" id="A0A4Y3RJ40"/>
<evidence type="ECO:0000256" key="1">
    <source>
        <dbReference type="SAM" id="Phobius"/>
    </source>
</evidence>
<keyword evidence="1" id="KW-0812">Transmembrane</keyword>
<dbReference type="Proteomes" id="UP000315226">
    <property type="component" value="Unassembled WGS sequence"/>
</dbReference>